<evidence type="ECO:0000256" key="2">
    <source>
        <dbReference type="ARBA" id="ARBA00023239"/>
    </source>
</evidence>
<dbReference type="PANTHER" id="PTHR43172">
    <property type="entry name" value="ADENYLOSUCCINATE LYASE"/>
    <property type="match status" value="1"/>
</dbReference>
<sequence length="157" mass="18312">MGWLPVHVQTLLSASCGHYSAWRHLLLFWRQYSLIILRNEFGQLLPKLARVILRLVYLAKECTDLPTLAFTYFQPAQLTTIRKQCCLWIQDLCMNLQNLKCICDELHSRAMKVTTSTQAHFQYLFEGDHQEVEQLDKLVTGRARFKSAFIITGQTYT</sequence>
<dbReference type="InterPro" id="IPR008948">
    <property type="entry name" value="L-Aspartase-like"/>
</dbReference>
<evidence type="ECO:0000313" key="3">
    <source>
        <dbReference type="EMBL" id="EDL95982.1"/>
    </source>
</evidence>
<dbReference type="PANTHER" id="PTHR43172:SF1">
    <property type="entry name" value="ADENYLOSUCCINATE LYASE"/>
    <property type="match status" value="1"/>
</dbReference>
<name>A6IQ31_RAT</name>
<protein>
    <submittedName>
        <fullName evidence="3">RCG36322</fullName>
    </submittedName>
</protein>
<accession>A6IQ31</accession>
<dbReference type="EMBL" id="CH473966">
    <property type="protein sequence ID" value="EDL95982.1"/>
    <property type="molecule type" value="Genomic_DNA"/>
</dbReference>
<dbReference type="AlphaFoldDB" id="A6IQ31"/>
<comment type="subunit">
    <text evidence="1">Homotetramer. Residues from neighboring subunits contribute catalytic and substrate-binding residues to each active site.</text>
</comment>
<dbReference type="SUPFAM" id="SSF48557">
    <property type="entry name" value="L-aspartase-like"/>
    <property type="match status" value="1"/>
</dbReference>
<dbReference type="Gene3D" id="1.10.275.60">
    <property type="match status" value="1"/>
</dbReference>
<evidence type="ECO:0000313" key="4">
    <source>
        <dbReference type="Proteomes" id="UP000234681"/>
    </source>
</evidence>
<organism evidence="3 4">
    <name type="scientific">Rattus norvegicus</name>
    <name type="common">Rat</name>
    <dbReference type="NCBI Taxonomy" id="10116"/>
    <lineage>
        <taxon>Eukaryota</taxon>
        <taxon>Metazoa</taxon>
        <taxon>Chordata</taxon>
        <taxon>Craniata</taxon>
        <taxon>Vertebrata</taxon>
        <taxon>Euteleostomi</taxon>
        <taxon>Mammalia</taxon>
        <taxon>Eutheria</taxon>
        <taxon>Euarchontoglires</taxon>
        <taxon>Glires</taxon>
        <taxon>Rodentia</taxon>
        <taxon>Myomorpha</taxon>
        <taxon>Muroidea</taxon>
        <taxon>Muridae</taxon>
        <taxon>Murinae</taxon>
        <taxon>Rattus</taxon>
    </lineage>
</organism>
<dbReference type="Proteomes" id="UP000234681">
    <property type="component" value="Chromosome X"/>
</dbReference>
<gene>
    <name evidence="3" type="ORF">rCG_36322</name>
</gene>
<dbReference type="Gene3D" id="1.20.200.10">
    <property type="entry name" value="Fumarase/aspartase (Central domain)"/>
    <property type="match status" value="1"/>
</dbReference>
<evidence type="ECO:0000256" key="1">
    <source>
        <dbReference type="ARBA" id="ARBA00011668"/>
    </source>
</evidence>
<keyword evidence="2" id="KW-0456">Lyase</keyword>
<dbReference type="GO" id="GO:0016829">
    <property type="term" value="F:lyase activity"/>
    <property type="evidence" value="ECO:0007669"/>
    <property type="project" value="UniProtKB-KW"/>
</dbReference>
<reference evidence="3 4" key="1">
    <citation type="submission" date="2005-09" db="EMBL/GenBank/DDBJ databases">
        <authorList>
            <person name="Mural R.J."/>
            <person name="Li P.W."/>
            <person name="Adams M.D."/>
            <person name="Amanatides P.G."/>
            <person name="Baden-Tillson H."/>
            <person name="Barnstead M."/>
            <person name="Chin S.H."/>
            <person name="Dew I."/>
            <person name="Evans C.A."/>
            <person name="Ferriera S."/>
            <person name="Flanigan M."/>
            <person name="Fosler C."/>
            <person name="Glodek A."/>
            <person name="Gu Z."/>
            <person name="Holt R.A."/>
            <person name="Jennings D."/>
            <person name="Kraft C.L."/>
            <person name="Lu F."/>
            <person name="Nguyen T."/>
            <person name="Nusskern D.R."/>
            <person name="Pfannkoch C.M."/>
            <person name="Sitter C."/>
            <person name="Sutton G.G."/>
            <person name="Venter J.C."/>
            <person name="Wang Z."/>
            <person name="Woodage T."/>
            <person name="Zheng X.H."/>
            <person name="Zhong F."/>
        </authorList>
    </citation>
    <scope>NUCLEOTIDE SEQUENCE [LARGE SCALE GENOMIC DNA]</scope>
    <source>
        <strain>BN</strain>
        <strain evidence="4">Sprague-Dawley</strain>
    </source>
</reference>
<proteinExistence type="predicted"/>